<dbReference type="Proteomes" id="UP000307943">
    <property type="component" value="Unassembled WGS sequence"/>
</dbReference>
<gene>
    <name evidence="6" type="ORF">FE784_01790</name>
</gene>
<dbReference type="PANTHER" id="PTHR43280:SF2">
    <property type="entry name" value="HTH-TYPE TRANSCRIPTIONAL REGULATOR EXSA"/>
    <property type="match status" value="1"/>
</dbReference>
<dbReference type="EMBL" id="VDCQ01000002">
    <property type="protein sequence ID" value="TNJ67901.1"/>
    <property type="molecule type" value="Genomic_DNA"/>
</dbReference>
<dbReference type="AlphaFoldDB" id="A0A5C4TFS7"/>
<dbReference type="PRINTS" id="PR00032">
    <property type="entry name" value="HTHARAC"/>
</dbReference>
<dbReference type="Pfam" id="PF17853">
    <property type="entry name" value="GGDEF_2"/>
    <property type="match status" value="1"/>
</dbReference>
<protein>
    <submittedName>
        <fullName evidence="6">AraC family transcriptional regulator</fullName>
    </submittedName>
</protein>
<accession>A0A5C4TFS7</accession>
<sequence length="681" mass="78429">MKRDARSYLYRVAIVLVVVSVIPALLSSAYNTNLFMKQTVQLVDSKNETELIRTGTLMERTLQQIIDFSSATAADARFANLQTATDQWKAWSELNKLLYANPFIAEYMLYNGDDRSLLISNYGIERNPERSSIPWIVTEAPKLPLYQFELKNGHFGQDRQYVSIIQKLPGQQREPNYFIFNVDLDKIYNSFLSELNVGAELYNYYLTDAGGTIMYHRDKEYIGKPMSGIMRDDSSIRINRHKLDAFNWELVGAVNTELLYKDVTVFKNKVLAVVFAVIALMAVFIVIGARELYKPFRSIVSRVAESEELLRKSLLRRLIMGETPISPYMDRLIHVMSSRRVVAIITPTPQNDGEKSEEATATLMQSLENRLTASFRAELFREPNGDCLALFQLEHGDASRFLTELLLALDDKQLESTVISIGGIHSLENIHKSYIEAMYAYNIGRIYTTDSRLYCYNKLPMDYAAPLKAPAIEELELAIRQQNERSFTETLNVLFSEQLSVVEYNLNFYQVVSLLLRLFGQNSLTFLNELNRLITDKGIMNVTAVKQFVFAKFHSYRDYAEETKDYAGKIRDYVAEHYTVNFSLDEMAEHLGITKQHLITVCKKRYNRTPVEYLNEYRIEEAKRLLSDTRTKIADIGTRSGFNSNSYFAKVFKQYTGITASEYRELLFSRKREQEPQTADS</sequence>
<keyword evidence="7" id="KW-1185">Reference proteome</keyword>
<feature type="transmembrane region" description="Helical" evidence="4">
    <location>
        <begin position="12"/>
        <end position="30"/>
    </location>
</feature>
<feature type="domain" description="HTH araC/xylS-type" evidence="5">
    <location>
        <begin position="568"/>
        <end position="666"/>
    </location>
</feature>
<dbReference type="SUPFAM" id="SSF46689">
    <property type="entry name" value="Homeodomain-like"/>
    <property type="match status" value="2"/>
</dbReference>
<feature type="transmembrane region" description="Helical" evidence="4">
    <location>
        <begin position="270"/>
        <end position="289"/>
    </location>
</feature>
<evidence type="ECO:0000259" key="5">
    <source>
        <dbReference type="PROSITE" id="PS01124"/>
    </source>
</evidence>
<evidence type="ECO:0000256" key="3">
    <source>
        <dbReference type="ARBA" id="ARBA00023163"/>
    </source>
</evidence>
<keyword evidence="4" id="KW-0472">Membrane</keyword>
<dbReference type="InterPro" id="IPR018062">
    <property type="entry name" value="HTH_AraC-typ_CS"/>
</dbReference>
<dbReference type="InterPro" id="IPR041522">
    <property type="entry name" value="CdaR_GGDEF"/>
</dbReference>
<dbReference type="GO" id="GO:0003700">
    <property type="term" value="F:DNA-binding transcription factor activity"/>
    <property type="evidence" value="ECO:0007669"/>
    <property type="project" value="InterPro"/>
</dbReference>
<name>A0A5C4TFS7_9BACL</name>
<keyword evidence="4" id="KW-1133">Transmembrane helix</keyword>
<evidence type="ECO:0000256" key="1">
    <source>
        <dbReference type="ARBA" id="ARBA00023015"/>
    </source>
</evidence>
<evidence type="ECO:0000313" key="6">
    <source>
        <dbReference type="EMBL" id="TNJ67901.1"/>
    </source>
</evidence>
<keyword evidence="3" id="KW-0804">Transcription</keyword>
<dbReference type="OrthoDB" id="2489958at2"/>
<keyword evidence="2" id="KW-0238">DNA-binding</keyword>
<dbReference type="PANTHER" id="PTHR43280">
    <property type="entry name" value="ARAC-FAMILY TRANSCRIPTIONAL REGULATOR"/>
    <property type="match status" value="1"/>
</dbReference>
<dbReference type="SMART" id="SM00342">
    <property type="entry name" value="HTH_ARAC"/>
    <property type="match status" value="1"/>
</dbReference>
<evidence type="ECO:0000256" key="2">
    <source>
        <dbReference type="ARBA" id="ARBA00023125"/>
    </source>
</evidence>
<dbReference type="Gene3D" id="1.10.10.60">
    <property type="entry name" value="Homeodomain-like"/>
    <property type="match status" value="2"/>
</dbReference>
<keyword evidence="1" id="KW-0805">Transcription regulation</keyword>
<dbReference type="PROSITE" id="PS00041">
    <property type="entry name" value="HTH_ARAC_FAMILY_1"/>
    <property type="match status" value="1"/>
</dbReference>
<dbReference type="Pfam" id="PF12833">
    <property type="entry name" value="HTH_18"/>
    <property type="match status" value="1"/>
</dbReference>
<dbReference type="InterPro" id="IPR009057">
    <property type="entry name" value="Homeodomain-like_sf"/>
</dbReference>
<evidence type="ECO:0000313" key="7">
    <source>
        <dbReference type="Proteomes" id="UP000307943"/>
    </source>
</evidence>
<dbReference type="InterPro" id="IPR020449">
    <property type="entry name" value="Tscrpt_reg_AraC-type_HTH"/>
</dbReference>
<proteinExistence type="predicted"/>
<reference evidence="6 7" key="1">
    <citation type="submission" date="2019-05" db="EMBL/GenBank/DDBJ databases">
        <title>We sequenced the genome of Paenibacillus hemerocallicola KCTC 33185 for further insight into its adaptation and study the phylogeny of Paenibacillus.</title>
        <authorList>
            <person name="Narsing Rao M.P."/>
        </authorList>
    </citation>
    <scope>NUCLEOTIDE SEQUENCE [LARGE SCALE GENOMIC DNA]</scope>
    <source>
        <strain evidence="6 7">KCTC 33185</strain>
    </source>
</reference>
<dbReference type="PROSITE" id="PS01124">
    <property type="entry name" value="HTH_ARAC_FAMILY_2"/>
    <property type="match status" value="1"/>
</dbReference>
<comment type="caution">
    <text evidence="6">The sequence shown here is derived from an EMBL/GenBank/DDBJ whole genome shotgun (WGS) entry which is preliminary data.</text>
</comment>
<dbReference type="GO" id="GO:0043565">
    <property type="term" value="F:sequence-specific DNA binding"/>
    <property type="evidence" value="ECO:0007669"/>
    <property type="project" value="InterPro"/>
</dbReference>
<evidence type="ECO:0000256" key="4">
    <source>
        <dbReference type="SAM" id="Phobius"/>
    </source>
</evidence>
<dbReference type="RefSeq" id="WP_139600408.1">
    <property type="nucleotide sequence ID" value="NZ_VDCQ01000002.1"/>
</dbReference>
<organism evidence="6 7">
    <name type="scientific">Paenibacillus hemerocallicola</name>
    <dbReference type="NCBI Taxonomy" id="1172614"/>
    <lineage>
        <taxon>Bacteria</taxon>
        <taxon>Bacillati</taxon>
        <taxon>Bacillota</taxon>
        <taxon>Bacilli</taxon>
        <taxon>Bacillales</taxon>
        <taxon>Paenibacillaceae</taxon>
        <taxon>Paenibacillus</taxon>
    </lineage>
</organism>
<keyword evidence="4" id="KW-0812">Transmembrane</keyword>
<dbReference type="InterPro" id="IPR018060">
    <property type="entry name" value="HTH_AraC"/>
</dbReference>